<accession>A0A2P1P6W0</accession>
<dbReference type="Proteomes" id="UP000241762">
    <property type="component" value="Chromosome"/>
</dbReference>
<dbReference type="EMBL" id="CP027845">
    <property type="protein sequence ID" value="AVP86987.1"/>
    <property type="molecule type" value="Genomic_DNA"/>
</dbReference>
<dbReference type="AlphaFoldDB" id="A0A2P1P6W0"/>
<gene>
    <name evidence="1" type="ORF">phytr_240</name>
</gene>
<organism evidence="1 2">
    <name type="scientific">Candidatus Phycorickettsia trachydisci</name>
    <dbReference type="NCBI Taxonomy" id="2115978"/>
    <lineage>
        <taxon>Bacteria</taxon>
        <taxon>Pseudomonadati</taxon>
        <taxon>Pseudomonadota</taxon>
        <taxon>Alphaproteobacteria</taxon>
        <taxon>Rickettsiales</taxon>
        <taxon>Rickettsiaceae</taxon>
        <taxon>Candidatus Phycorickettsia</taxon>
    </lineage>
</organism>
<proteinExistence type="predicted"/>
<reference evidence="1 2" key="1">
    <citation type="submission" date="2018-03" db="EMBL/GenBank/DDBJ databases">
        <title>A gene transfer event suggests a long-term partnership between eustigmatophyte algae and a novel lineage of endosymbiotic bacteria.</title>
        <authorList>
            <person name="Yurchenko T."/>
            <person name="Sevcikova T."/>
            <person name="Pribyl P."/>
            <person name="El Karkouri K."/>
            <person name="Klimes V."/>
            <person name="Amaral R."/>
            <person name="Zbrankova V."/>
            <person name="Kim E."/>
            <person name="Raoult D."/>
            <person name="Santos L.M.A."/>
            <person name="Elias M."/>
        </authorList>
    </citation>
    <scope>NUCLEOTIDE SEQUENCE [LARGE SCALE GENOMIC DNA]</scope>
    <source>
        <strain evidence="1">CCALA 838</strain>
    </source>
</reference>
<dbReference type="KEGG" id="ptc:phytr_240"/>
<evidence type="ECO:0000313" key="2">
    <source>
        <dbReference type="Proteomes" id="UP000241762"/>
    </source>
</evidence>
<protein>
    <submittedName>
        <fullName evidence="1">Uncharacterized protein</fullName>
    </submittedName>
</protein>
<sequence>MNMRVIAPSMMETSQGKYIFFSKIIYHEELGRLYSEGFETKEIPYKPGDNGCKMAEEVLIGDFDSYDDSWETHSMGEDYFYQGEEGM</sequence>
<keyword evidence="2" id="KW-1185">Reference proteome</keyword>
<evidence type="ECO:0000313" key="1">
    <source>
        <dbReference type="EMBL" id="AVP86987.1"/>
    </source>
</evidence>
<name>A0A2P1P6W0_9RICK</name>